<feature type="compositionally biased region" description="Basic and acidic residues" evidence="1">
    <location>
        <begin position="59"/>
        <end position="68"/>
    </location>
</feature>
<accession>L7JVB5</accession>
<evidence type="ECO:0000313" key="3">
    <source>
        <dbReference type="Proteomes" id="UP000011185"/>
    </source>
</evidence>
<protein>
    <submittedName>
        <fullName evidence="2">Uncharacterized protein</fullName>
    </submittedName>
</protein>
<dbReference type="InParanoid" id="L7JVB5"/>
<sequence length="68" mass="8103">MAIYEFIKNLVTFRKRKHESIQESKRARTENVSNGESVGKALNDLLIKKREKRNKQRCKNGEQRKRKS</sequence>
<name>L7JVB5_TRAHO</name>
<dbReference type="HOGENOM" id="CLU_2795743_0_0_1"/>
<organism evidence="2 3">
    <name type="scientific">Trachipleistophora hominis</name>
    <name type="common">Microsporidian parasite</name>
    <dbReference type="NCBI Taxonomy" id="72359"/>
    <lineage>
        <taxon>Eukaryota</taxon>
        <taxon>Fungi</taxon>
        <taxon>Fungi incertae sedis</taxon>
        <taxon>Microsporidia</taxon>
        <taxon>Pleistophoridae</taxon>
        <taxon>Trachipleistophora</taxon>
    </lineage>
</organism>
<feature type="compositionally biased region" description="Basic residues" evidence="1">
    <location>
        <begin position="49"/>
        <end position="58"/>
    </location>
</feature>
<reference evidence="2 3" key="1">
    <citation type="journal article" date="2012" name="PLoS Pathog.">
        <title>The genome of the obligate intracellular parasite Trachipleistophora hominis: new insights into microsporidian genome dynamics and reductive evolution.</title>
        <authorList>
            <person name="Heinz E."/>
            <person name="Williams T.A."/>
            <person name="Nakjang S."/>
            <person name="Noel C.J."/>
            <person name="Swan D.C."/>
            <person name="Goldberg A.V."/>
            <person name="Harris S.R."/>
            <person name="Weinmaier T."/>
            <person name="Markert S."/>
            <person name="Becher D."/>
            <person name="Bernhardt J."/>
            <person name="Dagan T."/>
            <person name="Hacker C."/>
            <person name="Lucocq J.M."/>
            <person name="Schweder T."/>
            <person name="Rattei T."/>
            <person name="Hall N."/>
            <person name="Hirt R.P."/>
            <person name="Embley T.M."/>
        </authorList>
    </citation>
    <scope>NUCLEOTIDE SEQUENCE [LARGE SCALE GENOMIC DNA]</scope>
</reference>
<evidence type="ECO:0000313" key="2">
    <source>
        <dbReference type="EMBL" id="ELQ74672.1"/>
    </source>
</evidence>
<dbReference type="AlphaFoldDB" id="L7JVB5"/>
<keyword evidence="3" id="KW-1185">Reference proteome</keyword>
<dbReference type="Proteomes" id="UP000011185">
    <property type="component" value="Unassembled WGS sequence"/>
</dbReference>
<proteinExistence type="predicted"/>
<evidence type="ECO:0000256" key="1">
    <source>
        <dbReference type="SAM" id="MobiDB-lite"/>
    </source>
</evidence>
<feature type="compositionally biased region" description="Basic and acidic residues" evidence="1">
    <location>
        <begin position="19"/>
        <end position="29"/>
    </location>
</feature>
<dbReference type="VEuPathDB" id="MicrosporidiaDB:THOM_2396"/>
<feature type="region of interest" description="Disordered" evidence="1">
    <location>
        <begin position="17"/>
        <end position="68"/>
    </location>
</feature>
<dbReference type="EMBL" id="JH994031">
    <property type="protein sequence ID" value="ELQ74672.1"/>
    <property type="molecule type" value="Genomic_DNA"/>
</dbReference>
<gene>
    <name evidence="2" type="ORF">THOM_2396</name>
</gene>